<evidence type="ECO:0000256" key="3">
    <source>
        <dbReference type="ARBA" id="ARBA00023274"/>
    </source>
</evidence>
<comment type="similarity">
    <text evidence="1">Belongs to the bacterial ribosomal protein bL33 family.</text>
</comment>
<protein>
    <submittedName>
        <fullName evidence="4">Uncharacterized protein</fullName>
    </submittedName>
</protein>
<dbReference type="InterPro" id="IPR038584">
    <property type="entry name" value="Ribosomal_bL33_sf"/>
</dbReference>
<name>A0A7R9PJP4_TIMGE</name>
<gene>
    <name evidence="4" type="ORF">TGEB3V08_LOCUS3531</name>
</gene>
<dbReference type="Gene3D" id="2.20.28.120">
    <property type="entry name" value="Ribosomal protein L33"/>
    <property type="match status" value="1"/>
</dbReference>
<evidence type="ECO:0000256" key="1">
    <source>
        <dbReference type="ARBA" id="ARBA00007596"/>
    </source>
</evidence>
<keyword evidence="3" id="KW-0687">Ribonucleoprotein</keyword>
<dbReference type="GO" id="GO:1990904">
    <property type="term" value="C:ribonucleoprotein complex"/>
    <property type="evidence" value="ECO:0007669"/>
    <property type="project" value="UniProtKB-KW"/>
</dbReference>
<dbReference type="GO" id="GO:0005840">
    <property type="term" value="C:ribosome"/>
    <property type="evidence" value="ECO:0007669"/>
    <property type="project" value="UniProtKB-KW"/>
</dbReference>
<dbReference type="AlphaFoldDB" id="A0A7R9PJP4"/>
<organism evidence="4">
    <name type="scientific">Timema genevievae</name>
    <name type="common">Walking stick</name>
    <dbReference type="NCBI Taxonomy" id="629358"/>
    <lineage>
        <taxon>Eukaryota</taxon>
        <taxon>Metazoa</taxon>
        <taxon>Ecdysozoa</taxon>
        <taxon>Arthropoda</taxon>
        <taxon>Hexapoda</taxon>
        <taxon>Insecta</taxon>
        <taxon>Pterygota</taxon>
        <taxon>Neoptera</taxon>
        <taxon>Polyneoptera</taxon>
        <taxon>Phasmatodea</taxon>
        <taxon>Timematodea</taxon>
        <taxon>Timematoidea</taxon>
        <taxon>Timematidae</taxon>
        <taxon>Timema</taxon>
    </lineage>
</organism>
<evidence type="ECO:0000313" key="4">
    <source>
        <dbReference type="EMBL" id="CAD7589602.1"/>
    </source>
</evidence>
<accession>A0A7R9PJP4</accession>
<keyword evidence="2" id="KW-0689">Ribosomal protein</keyword>
<dbReference type="EMBL" id="OE840131">
    <property type="protein sequence ID" value="CAD7589602.1"/>
    <property type="molecule type" value="Genomic_DNA"/>
</dbReference>
<proteinExistence type="inferred from homology"/>
<reference evidence="4" key="1">
    <citation type="submission" date="2020-11" db="EMBL/GenBank/DDBJ databases">
        <authorList>
            <person name="Tran Van P."/>
        </authorList>
    </citation>
    <scope>NUCLEOTIDE SEQUENCE</scope>
</reference>
<evidence type="ECO:0000256" key="2">
    <source>
        <dbReference type="ARBA" id="ARBA00022980"/>
    </source>
</evidence>
<sequence length="438" mass="49519">MATKYLLINYGCDWKTIEAVGKCLPELDVVPALACTKHVYSSYQQCHIALRLAACYAFLGEHGVELKEGTPKSDKVGQELKEVAAKSNKVGQELKVGAPKSDKVGQELKEVAAKSDNAVFVCKLTLIIETIYPVDRSTFVVPSQQKEVLRILNLGRPLETASECECSRIIVVYQRLLQVNSLEDAQDVFRQRVTSIDLYTITGWTSVAEIFELSSAYHWPELPDRETRGGGLIRFPGRYVLPTAECVVIRGAPSPFPPLTSTQMEMYPSFENVMVLLESVVSGHKYIQIRERLAEKMEVIMFDPYRRNAYQAAVETFPCRYLLTHLKSQLSVLHLWAVFLQMFHRANHVAGLGQLHEPLEDVLLLRKVPLHCTPFLLAMALHHLGPLERLNRHQLPHSGIHGQFHLAINMTQHWYQHHLAINRHNIGTSTILLLTDTT</sequence>